<comment type="caution">
    <text evidence="1">The sequence shown here is derived from an EMBL/GenBank/DDBJ whole genome shotgun (WGS) entry which is preliminary data.</text>
</comment>
<protein>
    <submittedName>
        <fullName evidence="1">Uncharacterized protein</fullName>
    </submittedName>
</protein>
<reference evidence="1 2" key="1">
    <citation type="journal article" date="2022" name="New Phytol.">
        <title>Ecological generalism drives hyperdiversity of secondary metabolite gene clusters in xylarialean endophytes.</title>
        <authorList>
            <person name="Franco M.E.E."/>
            <person name="Wisecaver J.H."/>
            <person name="Arnold A.E."/>
            <person name="Ju Y.M."/>
            <person name="Slot J.C."/>
            <person name="Ahrendt S."/>
            <person name="Moore L.P."/>
            <person name="Eastman K.E."/>
            <person name="Scott K."/>
            <person name="Konkel Z."/>
            <person name="Mondo S.J."/>
            <person name="Kuo A."/>
            <person name="Hayes R.D."/>
            <person name="Haridas S."/>
            <person name="Andreopoulos B."/>
            <person name="Riley R."/>
            <person name="LaButti K."/>
            <person name="Pangilinan J."/>
            <person name="Lipzen A."/>
            <person name="Amirebrahimi M."/>
            <person name="Yan J."/>
            <person name="Adam C."/>
            <person name="Keymanesh K."/>
            <person name="Ng V."/>
            <person name="Louie K."/>
            <person name="Northen T."/>
            <person name="Drula E."/>
            <person name="Henrissat B."/>
            <person name="Hsieh H.M."/>
            <person name="Youens-Clark K."/>
            <person name="Lutzoni F."/>
            <person name="Miadlikowska J."/>
            <person name="Eastwood D.C."/>
            <person name="Hamelin R.C."/>
            <person name="Grigoriev I.V."/>
            <person name="U'Ren J.M."/>
        </authorList>
    </citation>
    <scope>NUCLEOTIDE SEQUENCE [LARGE SCALE GENOMIC DNA]</scope>
    <source>
        <strain evidence="1 2">ER1909</strain>
    </source>
</reference>
<organism evidence="1 2">
    <name type="scientific">Hypoxylon rubiginosum</name>
    <dbReference type="NCBI Taxonomy" id="110542"/>
    <lineage>
        <taxon>Eukaryota</taxon>
        <taxon>Fungi</taxon>
        <taxon>Dikarya</taxon>
        <taxon>Ascomycota</taxon>
        <taxon>Pezizomycotina</taxon>
        <taxon>Sordariomycetes</taxon>
        <taxon>Xylariomycetidae</taxon>
        <taxon>Xylariales</taxon>
        <taxon>Hypoxylaceae</taxon>
        <taxon>Hypoxylon</taxon>
    </lineage>
</organism>
<accession>A0ACC0CPV0</accession>
<dbReference type="Proteomes" id="UP001497680">
    <property type="component" value="Unassembled WGS sequence"/>
</dbReference>
<sequence>MADAAQAFVQEVWGLQGTAYLVVCLRYYSRFTHLGWRGLSWDDAIMFFAVLVYTAESVMAYLVVAYWKGLANNDMTDAQRATLDPESEEWRLRVNGSKTHVVGLLLYTTLLWLLKACWLVYYARLTDGVNNMHRWIRWGIVIVATTYVACLLVAFFKCIPFNHQWQINPSPGNNCMPAISSLQTIFVMIMNTATDFYLMAIPLPVVWKSHLPWRKKVVLLVMFSGGLLEMVFGILRCVSILVLGDVDPAQSGYWSVRESFVSVVLTNMPMVYPLFRKFIEKAGSVTRSKGASQGDSKGYKLGSVPGRGEPMVRRQKPSASIPNDTAWGSKENIIVEREQTLAGSDDASMELPKHQTGVVSFAQGRTPSRSTSKGPDDRIVVTTEYTVTEAAPQGSKNFSRREY</sequence>
<keyword evidence="2" id="KW-1185">Reference proteome</keyword>
<evidence type="ECO:0000313" key="2">
    <source>
        <dbReference type="Proteomes" id="UP001497680"/>
    </source>
</evidence>
<name>A0ACC0CPV0_9PEZI</name>
<dbReference type="EMBL" id="MU394373">
    <property type="protein sequence ID" value="KAI6082340.1"/>
    <property type="molecule type" value="Genomic_DNA"/>
</dbReference>
<gene>
    <name evidence="1" type="ORF">F4821DRAFT_247414</name>
</gene>
<evidence type="ECO:0000313" key="1">
    <source>
        <dbReference type="EMBL" id="KAI6082340.1"/>
    </source>
</evidence>
<proteinExistence type="predicted"/>